<sequence>MSDMNLSPRRTAVQLAAGTSIFLLGSNPTLNAVAMICTFDLIEHHEDGEARI</sequence>
<dbReference type="Proteomes" id="UP000199072">
    <property type="component" value="Unassembled WGS sequence"/>
</dbReference>
<dbReference type="AlphaFoldDB" id="A0A1G7NPN5"/>
<organism evidence="1 2">
    <name type="scientific">Mucilaginibacter pineti</name>
    <dbReference type="NCBI Taxonomy" id="1391627"/>
    <lineage>
        <taxon>Bacteria</taxon>
        <taxon>Pseudomonadati</taxon>
        <taxon>Bacteroidota</taxon>
        <taxon>Sphingobacteriia</taxon>
        <taxon>Sphingobacteriales</taxon>
        <taxon>Sphingobacteriaceae</taxon>
        <taxon>Mucilaginibacter</taxon>
    </lineage>
</organism>
<name>A0A1G7NPN5_9SPHI</name>
<gene>
    <name evidence="1" type="ORF">SAMN05216464_12822</name>
</gene>
<evidence type="ECO:0000313" key="2">
    <source>
        <dbReference type="Proteomes" id="UP000199072"/>
    </source>
</evidence>
<proteinExistence type="predicted"/>
<protein>
    <submittedName>
        <fullName evidence="1">Uncharacterized protein</fullName>
    </submittedName>
</protein>
<dbReference type="EMBL" id="FNAI01000028">
    <property type="protein sequence ID" value="SDF75240.1"/>
    <property type="molecule type" value="Genomic_DNA"/>
</dbReference>
<accession>A0A1G7NPN5</accession>
<dbReference type="STRING" id="1391627.SAMN05216464_12822"/>
<reference evidence="1 2" key="1">
    <citation type="submission" date="2016-10" db="EMBL/GenBank/DDBJ databases">
        <authorList>
            <person name="de Groot N.N."/>
        </authorList>
    </citation>
    <scope>NUCLEOTIDE SEQUENCE [LARGE SCALE GENOMIC DNA]</scope>
    <source>
        <strain evidence="1 2">47C3B</strain>
    </source>
</reference>
<evidence type="ECO:0000313" key="1">
    <source>
        <dbReference type="EMBL" id="SDF75240.1"/>
    </source>
</evidence>
<keyword evidence="2" id="KW-1185">Reference proteome</keyword>